<dbReference type="Proteomes" id="UP001060085">
    <property type="component" value="Linkage Group LG04"/>
</dbReference>
<keyword evidence="2" id="KW-1185">Reference proteome</keyword>
<dbReference type="EMBL" id="CM044704">
    <property type="protein sequence ID" value="KAI5665376.1"/>
    <property type="molecule type" value="Genomic_DNA"/>
</dbReference>
<proteinExistence type="predicted"/>
<organism evidence="1 2">
    <name type="scientific">Catharanthus roseus</name>
    <name type="common">Madagascar periwinkle</name>
    <name type="synonym">Vinca rosea</name>
    <dbReference type="NCBI Taxonomy" id="4058"/>
    <lineage>
        <taxon>Eukaryota</taxon>
        <taxon>Viridiplantae</taxon>
        <taxon>Streptophyta</taxon>
        <taxon>Embryophyta</taxon>
        <taxon>Tracheophyta</taxon>
        <taxon>Spermatophyta</taxon>
        <taxon>Magnoliopsida</taxon>
        <taxon>eudicotyledons</taxon>
        <taxon>Gunneridae</taxon>
        <taxon>Pentapetalae</taxon>
        <taxon>asterids</taxon>
        <taxon>lamiids</taxon>
        <taxon>Gentianales</taxon>
        <taxon>Apocynaceae</taxon>
        <taxon>Rauvolfioideae</taxon>
        <taxon>Vinceae</taxon>
        <taxon>Catharanthinae</taxon>
        <taxon>Catharanthus</taxon>
    </lineage>
</organism>
<comment type="caution">
    <text evidence="1">The sequence shown here is derived from an EMBL/GenBank/DDBJ whole genome shotgun (WGS) entry which is preliminary data.</text>
</comment>
<protein>
    <submittedName>
        <fullName evidence="1">Uncharacterized protein</fullName>
    </submittedName>
</protein>
<reference evidence="2" key="1">
    <citation type="journal article" date="2023" name="Nat. Plants">
        <title>Single-cell RNA sequencing provides a high-resolution roadmap for understanding the multicellular compartmentation of specialized metabolism.</title>
        <authorList>
            <person name="Sun S."/>
            <person name="Shen X."/>
            <person name="Li Y."/>
            <person name="Li Y."/>
            <person name="Wang S."/>
            <person name="Li R."/>
            <person name="Zhang H."/>
            <person name="Shen G."/>
            <person name="Guo B."/>
            <person name="Wei J."/>
            <person name="Xu J."/>
            <person name="St-Pierre B."/>
            <person name="Chen S."/>
            <person name="Sun C."/>
        </authorList>
    </citation>
    <scope>NUCLEOTIDE SEQUENCE [LARGE SCALE GENOMIC DNA]</scope>
</reference>
<gene>
    <name evidence="1" type="ORF">M9H77_15229</name>
</gene>
<name>A0ACC0AXN7_CATRO</name>
<evidence type="ECO:0000313" key="2">
    <source>
        <dbReference type="Proteomes" id="UP001060085"/>
    </source>
</evidence>
<evidence type="ECO:0000313" key="1">
    <source>
        <dbReference type="EMBL" id="KAI5665376.1"/>
    </source>
</evidence>
<accession>A0ACC0AXN7</accession>
<sequence>MEPPGTDALSLDSAEKIILRWDSTASEDARERMIFDGDRQEIDRYLHAVDEIQRSMESASISDDQTKANSAIQIAMARLEDEFRNILIAHTAAVETESLTDPSSSSIHSISSRTSSSEINLKLPEVEEDFNDNSTSYESETPRKEFEHQESGNSTYRSTNSIREIDLIPAEAIYNLRSIAERMITAGYLRECIQVYGSVRKSAVDASFRNLGIEKLSIGDIQRLEWESLETKIRRWIRAAKVCIRILFASEKKLCEQIFEGLGSAADDACFMETIKGPAVQLFNFAEAISISRRSPEKLFKILDLHDALSDLLPDIEIVFDSKSSESIRVQAVEILSRLAEAARGIMSEFENAVLREPSKVPVPGGTIHPLTRYVMNYISLISDYKQTLIELIVSKPSTGSRYSGDPNTPDMDLTELEEKTPLALHLIWVIVILQFNLEGKSKHYKDASLAHLFMMNNVHYIVQKIKGSPELREMIGDDYLRKLTGKFRLAATNYQRSTWVRVLYCLRDEGLHVSGSFSSGVSKSALRERFKTFNAMFEEVHRTQATWLVPDVQLREELRISISEKLLPAYRSFLGRFRSHIESGRHPENYIKYSVEDLEVSVLDFFEGYPVSQHLRRRSQ</sequence>